<name>A0A316I603_9PSEU</name>
<gene>
    <name evidence="3" type="ORF">C8D88_103134</name>
</gene>
<evidence type="ECO:0000313" key="4">
    <source>
        <dbReference type="Proteomes" id="UP000246005"/>
    </source>
</evidence>
<feature type="compositionally biased region" description="Basic residues" evidence="1">
    <location>
        <begin position="62"/>
        <end position="75"/>
    </location>
</feature>
<evidence type="ECO:0000313" key="3">
    <source>
        <dbReference type="EMBL" id="PWK87938.1"/>
    </source>
</evidence>
<accession>A0A316I603</accession>
<evidence type="ECO:0000256" key="1">
    <source>
        <dbReference type="SAM" id="MobiDB-lite"/>
    </source>
</evidence>
<organism evidence="3 4">
    <name type="scientific">Lentzea atacamensis</name>
    <dbReference type="NCBI Taxonomy" id="531938"/>
    <lineage>
        <taxon>Bacteria</taxon>
        <taxon>Bacillati</taxon>
        <taxon>Actinomycetota</taxon>
        <taxon>Actinomycetes</taxon>
        <taxon>Pseudonocardiales</taxon>
        <taxon>Pseudonocardiaceae</taxon>
        <taxon>Lentzea</taxon>
    </lineage>
</organism>
<dbReference type="EMBL" id="QGHB01000003">
    <property type="protein sequence ID" value="PWK87938.1"/>
    <property type="molecule type" value="Genomic_DNA"/>
</dbReference>
<dbReference type="Proteomes" id="UP000246005">
    <property type="component" value="Unassembled WGS sequence"/>
</dbReference>
<feature type="region of interest" description="Disordered" evidence="1">
    <location>
        <begin position="56"/>
        <end position="75"/>
    </location>
</feature>
<dbReference type="AlphaFoldDB" id="A0A316I603"/>
<comment type="caution">
    <text evidence="3">The sequence shown here is derived from an EMBL/GenBank/DDBJ whole genome shotgun (WGS) entry which is preliminary data.</text>
</comment>
<feature type="transmembrane region" description="Helical" evidence="2">
    <location>
        <begin position="6"/>
        <end position="25"/>
    </location>
</feature>
<proteinExistence type="predicted"/>
<keyword evidence="2" id="KW-0472">Membrane</keyword>
<sequence length="75" mass="8687">MPRRGRGFWFSLAIDVLWPIVVLFVRLRVRGRQHVPGNGGVILAFDHLSARAVTSRWNAARSKPRGHSNRQWRRS</sequence>
<protein>
    <submittedName>
        <fullName evidence="3">Uncharacterized protein</fullName>
    </submittedName>
</protein>
<keyword evidence="2" id="KW-0812">Transmembrane</keyword>
<keyword evidence="2" id="KW-1133">Transmembrane helix</keyword>
<evidence type="ECO:0000256" key="2">
    <source>
        <dbReference type="SAM" id="Phobius"/>
    </source>
</evidence>
<reference evidence="3 4" key="1">
    <citation type="submission" date="2018-05" db="EMBL/GenBank/DDBJ databases">
        <title>Genomic Encyclopedia of Type Strains, Phase IV (KMG-IV): sequencing the most valuable type-strain genomes for metagenomic binning, comparative biology and taxonomic classification.</title>
        <authorList>
            <person name="Goeker M."/>
        </authorList>
    </citation>
    <scope>NUCLEOTIDE SEQUENCE [LARGE SCALE GENOMIC DNA]</scope>
    <source>
        <strain evidence="3 4">DSM 45480</strain>
    </source>
</reference>